<keyword evidence="4" id="KW-0670">Pyruvate</keyword>
<dbReference type="PROSITE" id="PS00671">
    <property type="entry name" value="D_2_HYDROXYACID_DH_3"/>
    <property type="match status" value="1"/>
</dbReference>
<name>A0A366J8U5_9GAMM</name>
<dbReference type="InterPro" id="IPR006140">
    <property type="entry name" value="D-isomer_DH_NAD-bd"/>
</dbReference>
<protein>
    <submittedName>
        <fullName evidence="4">Glyoxylate/hydroxypyruvate reductase A</fullName>
    </submittedName>
</protein>
<dbReference type="PANTHER" id="PTHR43333">
    <property type="entry name" value="2-HACID_DH_C DOMAIN-CONTAINING PROTEIN"/>
    <property type="match status" value="1"/>
</dbReference>
<dbReference type="Proteomes" id="UP000252792">
    <property type="component" value="Unassembled WGS sequence"/>
</dbReference>
<accession>A0A366J8U5</accession>
<gene>
    <name evidence="4" type="ORF">DFP80_10696</name>
</gene>
<keyword evidence="1" id="KW-0560">Oxidoreductase</keyword>
<dbReference type="CDD" id="cd12164">
    <property type="entry name" value="GDH_like_2"/>
    <property type="match status" value="1"/>
</dbReference>
<dbReference type="EMBL" id="QNSE01000006">
    <property type="protein sequence ID" value="RBP83451.1"/>
    <property type="molecule type" value="Genomic_DNA"/>
</dbReference>
<evidence type="ECO:0000313" key="4">
    <source>
        <dbReference type="EMBL" id="RBP83451.1"/>
    </source>
</evidence>
<organism evidence="4 5">
    <name type="scientific">Marinomonas rhizomae</name>
    <dbReference type="NCBI Taxonomy" id="491948"/>
    <lineage>
        <taxon>Bacteria</taxon>
        <taxon>Pseudomonadati</taxon>
        <taxon>Pseudomonadota</taxon>
        <taxon>Gammaproteobacteria</taxon>
        <taxon>Oceanospirillales</taxon>
        <taxon>Oceanospirillaceae</taxon>
        <taxon>Marinomonas</taxon>
    </lineage>
</organism>
<dbReference type="SUPFAM" id="SSF51735">
    <property type="entry name" value="NAD(P)-binding Rossmann-fold domains"/>
    <property type="match status" value="1"/>
</dbReference>
<evidence type="ECO:0000259" key="3">
    <source>
        <dbReference type="Pfam" id="PF02826"/>
    </source>
</evidence>
<sequence length="310" mass="33843">MSVAILFATNSPTYSNTLINLCRELYPEVEVYLPGDVGAEKAKLAACWSPDQKLLQQYPNIELIHSVAAGVDHIGADLLSSGAPVCRVVDDGQKVGMFEYILCGILNVQRNFDKAAMEQASQNWQRYPMRKRGEMRVGILGLGELGGFAASQLAEFGYRVSGWSRTEKSLPNVNCHFGVDGLQTLVSQSDVLVNMLPLNVHTKGILNEDLMSQLPEGAYLMNCGRGAHLVTKDLIRAVNRGHLRGALLDVFNVEPLPSSDPLWTTKGIFITPHVASDASKPEIIHQLVSNAMKLAAGQTLNNQINQVLGY</sequence>
<keyword evidence="2" id="KW-0520">NAD</keyword>
<dbReference type="Pfam" id="PF02826">
    <property type="entry name" value="2-Hacid_dh_C"/>
    <property type="match status" value="1"/>
</dbReference>
<dbReference type="GO" id="GO:0016616">
    <property type="term" value="F:oxidoreductase activity, acting on the CH-OH group of donors, NAD or NADP as acceptor"/>
    <property type="evidence" value="ECO:0007669"/>
    <property type="project" value="UniProtKB-ARBA"/>
</dbReference>
<reference evidence="4 5" key="1">
    <citation type="submission" date="2018-06" db="EMBL/GenBank/DDBJ databases">
        <title>Genomic Encyclopedia of Type Strains, Phase III (KMG-III): the genomes of soil and plant-associated and newly described type strains.</title>
        <authorList>
            <person name="Whitman W."/>
        </authorList>
    </citation>
    <scope>NUCLEOTIDE SEQUENCE [LARGE SCALE GENOMIC DNA]</scope>
    <source>
        <strain evidence="4 5">CECT 7377</strain>
    </source>
</reference>
<comment type="caution">
    <text evidence="4">The sequence shown here is derived from an EMBL/GenBank/DDBJ whole genome shotgun (WGS) entry which is preliminary data.</text>
</comment>
<dbReference type="RefSeq" id="WP_113916434.1">
    <property type="nucleotide sequence ID" value="NZ_QNSE01000006.1"/>
</dbReference>
<feature type="domain" description="D-isomer specific 2-hydroxyacid dehydrogenase NAD-binding" evidence="3">
    <location>
        <begin position="105"/>
        <end position="275"/>
    </location>
</feature>
<evidence type="ECO:0000256" key="2">
    <source>
        <dbReference type="ARBA" id="ARBA00023027"/>
    </source>
</evidence>
<dbReference type="Gene3D" id="3.40.50.720">
    <property type="entry name" value="NAD(P)-binding Rossmann-like Domain"/>
    <property type="match status" value="2"/>
</dbReference>
<evidence type="ECO:0000256" key="1">
    <source>
        <dbReference type="ARBA" id="ARBA00023002"/>
    </source>
</evidence>
<dbReference type="InterPro" id="IPR029753">
    <property type="entry name" value="D-isomer_DH_CS"/>
</dbReference>
<dbReference type="OrthoDB" id="9787219at2"/>
<proteinExistence type="predicted"/>
<keyword evidence="5" id="KW-1185">Reference proteome</keyword>
<evidence type="ECO:0000313" key="5">
    <source>
        <dbReference type="Proteomes" id="UP000252792"/>
    </source>
</evidence>
<dbReference type="GO" id="GO:0051287">
    <property type="term" value="F:NAD binding"/>
    <property type="evidence" value="ECO:0007669"/>
    <property type="project" value="InterPro"/>
</dbReference>
<dbReference type="PANTHER" id="PTHR43333:SF1">
    <property type="entry name" value="D-ISOMER SPECIFIC 2-HYDROXYACID DEHYDROGENASE NAD-BINDING DOMAIN-CONTAINING PROTEIN"/>
    <property type="match status" value="1"/>
</dbReference>
<dbReference type="AlphaFoldDB" id="A0A366J8U5"/>
<dbReference type="InterPro" id="IPR036291">
    <property type="entry name" value="NAD(P)-bd_dom_sf"/>
</dbReference>